<evidence type="ECO:0000259" key="12">
    <source>
        <dbReference type="Pfam" id="PF16418"/>
    </source>
</evidence>
<dbReference type="InterPro" id="IPR007196">
    <property type="entry name" value="CCR4-Not_Not1_C"/>
</dbReference>
<feature type="domain" description="CCR4-NOT transcription complex subunit 1 TTP binding" evidence="11">
    <location>
        <begin position="718"/>
        <end position="871"/>
    </location>
</feature>
<feature type="region of interest" description="Disordered" evidence="7">
    <location>
        <begin position="1778"/>
        <end position="1803"/>
    </location>
</feature>
<evidence type="ECO:0000256" key="3">
    <source>
        <dbReference type="ARBA" id="ARBA00022491"/>
    </source>
</evidence>
<comment type="caution">
    <text evidence="14">The sequence shown here is derived from an EMBL/GenBank/DDBJ whole genome shotgun (WGS) entry which is preliminary data.</text>
</comment>
<evidence type="ECO:0000256" key="6">
    <source>
        <dbReference type="ARBA" id="ARBA00023242"/>
    </source>
</evidence>
<keyword evidence="3" id="KW-0678">Repressor</keyword>
<evidence type="ECO:0000256" key="2">
    <source>
        <dbReference type="ARBA" id="ARBA00010743"/>
    </source>
</evidence>
<dbReference type="Proteomes" id="UP000277300">
    <property type="component" value="Unassembled WGS sequence"/>
</dbReference>
<sequence>MVSFASPLFWQINYLVTNLSKKNFKSNVAELNQLVELYGEDARIFLLNCLVKDIDFRDTRGQKDALKIQLLTHEVAQASSRPNFTTFICEAIEESSSDAASAHGHHVTEEFLQLFCKTLKLSLPQQVTVGLAFAQGENTESAAEAIQFLRTKIPEISTCGAKLPSDVLHSLVFVLRMKKEFHVDIAETDSFLASISSAHPNDMGSLEMAPLTMGDPEYVDCEPVADVDALSKLISDVSSSCVFYELMEDVGYSCTSSPQAFRTLLAEAGLAKAPTIPPAQVAGMLVMLSRTYTGLDADNGATLMANLTIDFEATPSDEAAAAPARENWDLEVIAGVLQKDYGSIKWAKVAEKLDRVDLNIQNVAQLRVLITAFQRFSQTKFRVTTLLRPWKNSRAHMSILKAAVEAPPEVLSFSESPHKLAPFEGADASAVPKNGVWFSLDVVDTLLQVSEQDCYGDVRKLLDGAMKMCPDVLIANLAQASPRWNALRDDMFSELFSTYIMGRPNAPLIMRHLWSVAPKLVLYASVKCFYAATAPHIVSRLFALFRNTGDAFASAIHSNYFSFALALATMGANHDVLTLETWLVERLASQRTAFATSCLAFVNRNYARAVPKCNITPQSSHVLSIESLATILKCVMAVQGALPVTIAQDLKRIITLCMETHPVISATTRPVGETGAPHVPGVVGAAASVAAAASVGSVAAATVGGEPAANGAEAPTYTAEMIEEQANAYFQQIYTSEQNINDVVAMLKRFQGSRDERERQIFYCMIHNLFDEYRFFPRYPEMELRITGVLFGKLIEHQVLPPNFLQTALRSVLESLREPVNSKFFFFGACALQQFVPRLRELPAYCTNLSQIPHLQHALPEIMRQVNQVTRSIALSGKPLDPSGGALPQLGAAPDGDGAAKLGGASSAFSVETSQSVGASGKSQDDLALGIQIPPSILSRSAGPLASPLTKPPAASPPPPTVPTPELKVDHIFHETSCVDDNEVIEQPDENVKDRIHFIVNNMSISNLEAKIPEVRKMLLPAYHAWLANYLVVKRISTQPNYHTVYLIFIEKLMRPELEREILKRALQNARKLLTSGTITTNSQQRSLLKNLGSWLGVFTLARNKPLLQRDLDVKELLYVGYENGHLIAVTPFVAKILEGCKKSKIFKPPNPWVMSLIHAMSEIYDVPDLKLNLKFEIEVLFKSFKLNVEDQRKAQILHTRRPPPRTANPDFNVKVPKSSMVSQRSATPPPGSGVKLGRPLTPGKQMKKPGDGYPPAGSPPSREAVPTYSSLGNATSSAAAAESTVIPNLASYVAVNPELPLRNVNLRRLVPLAVDRAIREVISPVVERSVTIACITTREVILKDFATESDDTKMRKAAHLMVASMSGSLALITAKEPLRNAIGTHLRSLLPTSAGDPQQLEHVIQVCSNENTDLGCMLIEKASSEKAMRDIDEALASAYAARRRYQQQLTQTGKTPGEDGVHYFEGSANSTSATSAAGSPGAPSGQWPAALPDIFKPKPGGVPPMQLVVYEAFQRIPRPTSMPLSSRAGPGGYPGGVAIEKEGDTAGVSVAAALDRFAGLLERFDLFVQKVGRQAATAQREMPSLLSVPAESEVFAVLREVRALGGSVRPALRDEACLKIAHRIVKFMYELGNNGRGDELFLEILVSSLEALTTSCEKLRKEIVGWVLRTPVDDKLKLHCEIIVALIRFKVVDASEFDVYLALNMERNSVAIEFAVHVVRQCLVMEHVGVATQLPNTLEALARIVDRHGGASANKNVQILAALLEQARVQKSVMIQSRPTPPAPQQPQKSMGAIGSGGAKSTGERPLVQEHAAFRHTVSNALEHWIAIYKEPTGNSKMHGQYLQMLKQYGLLADDESVSLFFKFGTELCVDACLKSSFAASNPAALKAGAKVPLNYAVLDALTHLMALLVKFLDPAPAAKLQVLNHAVGAIANVLVAAHDLSRKKKAPFDQRVFFRMFVNLMKELTAQEPTLDAIHLQVLNTFASAYNTLQPLGLPGFVFAWTELISHRCFMPLLLRAKQQRGWQILHRLLMNLFVFMEPFLRHANSAMPLPDSIAALYKGVVRIILVLLHDYPDFLSDFYTSFCDVLPAACVQLRNVILSAFSRSMRLPDPLTLGLQVAQLPEVSVAPRLMPAWGAALSHNDIKEYVDEFLHATSNRASVFPTDLSSKLLRPIAQLERDPTSCKYSLPVLNALVLYLGKEGIADMANGSSASTPTSAPPTSSGAEIKAGVTSTTTSKFEQSAAMDVFRYLADELDAEGRYWFFSSLVNHLRYPNSHTHYFSCVILYLFSYSSNKLVKEQITRVLIERLIANRPHPWGLLVTFIELIRNKSYKFWEQDYLECSSEIKEVFDDVARTCLGAAPGASGAIEIDPGKAMTGMTRVVIIQDANITQKYQELLRKLESMGGEKVGRHVVHCRLFNRKMLTDSYSNQRMFMLRMSQNDDLVYAVLANEKAHGLAPSDNGVEGLLEECSLLECGLDGANILQQVEIYAFKSDGQFEGTQYVVGDFVVSVCTFMSRNNLPRGLIIEVQYSPCYTVSHVDMLIDEFLGNFASHDHLRKPVDNLPALFEKVGLPSSEYSLKHTALQYVAAFNILRKFDK</sequence>
<feature type="domain" description="CCR4-NOT transcription complex subunit 1-like NOT1 connector" evidence="13">
    <location>
        <begin position="1614"/>
        <end position="1769"/>
    </location>
</feature>
<feature type="compositionally biased region" description="Low complexity" evidence="7">
    <location>
        <begin position="2210"/>
        <end position="2226"/>
    </location>
</feature>
<dbReference type="InterPro" id="IPR013921">
    <property type="entry name" value="Mediator_Med20"/>
</dbReference>
<keyword evidence="5" id="KW-0804">Transcription</keyword>
<keyword evidence="6" id="KW-0539">Nucleus</keyword>
<feature type="domain" description="CCR4-NOT transcription complex subunit 1 HEAT repeat" evidence="12">
    <location>
        <begin position="490"/>
        <end position="636"/>
    </location>
</feature>
<evidence type="ECO:0000313" key="14">
    <source>
        <dbReference type="EMBL" id="RLN63843.1"/>
    </source>
</evidence>
<dbReference type="Gene3D" id="1.25.40.180">
    <property type="match status" value="1"/>
</dbReference>
<dbReference type="InterPro" id="IPR038535">
    <property type="entry name" value="CNOT1_TTP_bind_sf"/>
</dbReference>
<evidence type="ECO:0000259" key="10">
    <source>
        <dbReference type="Pfam" id="PF16415"/>
    </source>
</evidence>
<feature type="compositionally biased region" description="Low complexity" evidence="7">
    <location>
        <begin position="1467"/>
        <end position="1486"/>
    </location>
</feature>
<dbReference type="EMBL" id="MBDO02000086">
    <property type="protein sequence ID" value="RLN63843.1"/>
    <property type="molecule type" value="Genomic_DNA"/>
</dbReference>
<feature type="region of interest" description="Disordered" evidence="7">
    <location>
        <begin position="2210"/>
        <end position="2230"/>
    </location>
</feature>
<dbReference type="InterPro" id="IPR032191">
    <property type="entry name" value="CNOT1_CAF1_bind"/>
</dbReference>
<feature type="domain" description="CCR4-Not complex component Not1 C-terminal" evidence="8">
    <location>
        <begin position="1965"/>
        <end position="2354"/>
    </location>
</feature>
<dbReference type="InterPro" id="IPR055454">
    <property type="entry name" value="CNOT1-like_NOT1_connector"/>
</dbReference>
<dbReference type="FunFam" id="1.25.40.800:FF:000002">
    <property type="entry name" value="CCR4-Not complex component, Not1"/>
    <property type="match status" value="1"/>
</dbReference>
<dbReference type="FunFam" id="1.25.40.180:FF:000012">
    <property type="entry name" value="Ccr4-Not transcription complex subunit"/>
    <property type="match status" value="1"/>
</dbReference>
<dbReference type="PANTHER" id="PTHR13162:SF8">
    <property type="entry name" value="CCR4-NOT TRANSCRIPTION COMPLEX SUBUNIT 1"/>
    <property type="match status" value="1"/>
</dbReference>
<dbReference type="Gene3D" id="1.25.40.840">
    <property type="entry name" value="CCR4-NOT transcription complex subunit 1 TTP binding domain"/>
    <property type="match status" value="1"/>
</dbReference>
<dbReference type="Pfam" id="PF16418">
    <property type="entry name" value="CNOT1_HEAT"/>
    <property type="match status" value="1"/>
</dbReference>
<dbReference type="FunFam" id="1.25.40.840:FF:000003">
    <property type="entry name" value="Transcription regulator"/>
    <property type="match status" value="1"/>
</dbReference>
<dbReference type="Pfam" id="PF08612">
    <property type="entry name" value="Med20"/>
    <property type="match status" value="1"/>
</dbReference>
<dbReference type="GO" id="GO:0003712">
    <property type="term" value="F:transcription coregulator activity"/>
    <property type="evidence" value="ECO:0007669"/>
    <property type="project" value="InterPro"/>
</dbReference>
<dbReference type="Gene3D" id="1.25.40.800">
    <property type="match status" value="1"/>
</dbReference>
<dbReference type="PANTHER" id="PTHR13162">
    <property type="entry name" value="CCR4-NOT TRANSCRIPTION COMPLEX"/>
    <property type="match status" value="1"/>
</dbReference>
<dbReference type="CDD" id="cd20710">
    <property type="entry name" value="NOT1_connector"/>
    <property type="match status" value="1"/>
</dbReference>
<evidence type="ECO:0000256" key="7">
    <source>
        <dbReference type="SAM" id="MobiDB-lite"/>
    </source>
</evidence>
<name>A0A3F2RTE5_9STRA</name>
<comment type="subcellular location">
    <subcellularLocation>
        <location evidence="1">Nucleus</location>
    </subcellularLocation>
</comment>
<feature type="region of interest" description="Disordered" evidence="7">
    <location>
        <begin position="1466"/>
        <end position="1486"/>
    </location>
</feature>
<evidence type="ECO:0000259" key="13">
    <source>
        <dbReference type="Pfam" id="PF25097"/>
    </source>
</evidence>
<evidence type="ECO:0000259" key="9">
    <source>
        <dbReference type="Pfam" id="PF12842"/>
    </source>
</evidence>
<accession>A0A3F2RTE5</accession>
<evidence type="ECO:0000259" key="8">
    <source>
        <dbReference type="Pfam" id="PF04054"/>
    </source>
</evidence>
<evidence type="ECO:0000256" key="4">
    <source>
        <dbReference type="ARBA" id="ARBA00023015"/>
    </source>
</evidence>
<evidence type="ECO:0000259" key="11">
    <source>
        <dbReference type="Pfam" id="PF16417"/>
    </source>
</evidence>
<gene>
    <name evidence="14" type="ORF">BBP00_00003832</name>
</gene>
<evidence type="ECO:0000313" key="15">
    <source>
        <dbReference type="Proteomes" id="UP000277300"/>
    </source>
</evidence>
<dbReference type="OrthoDB" id="1933107at2759"/>
<evidence type="ECO:0000256" key="5">
    <source>
        <dbReference type="ARBA" id="ARBA00023163"/>
    </source>
</evidence>
<evidence type="ECO:0000256" key="1">
    <source>
        <dbReference type="ARBA" id="ARBA00004123"/>
    </source>
</evidence>
<feature type="region of interest" description="Disordered" evidence="7">
    <location>
        <begin position="942"/>
        <end position="964"/>
    </location>
</feature>
<protein>
    <recommendedName>
        <fullName evidence="16">CCR4-NOT transcription complex subunit 1</fullName>
    </recommendedName>
</protein>
<dbReference type="Pfam" id="PF16415">
    <property type="entry name" value="CNOT1_CAF1_bind"/>
    <property type="match status" value="1"/>
</dbReference>
<feature type="domain" description="CCR4-NOT transcription complex subunit 1 CAF1-binding" evidence="10">
    <location>
        <begin position="985"/>
        <end position="1204"/>
    </location>
</feature>
<dbReference type="Pfam" id="PF12842">
    <property type="entry name" value="DUF3819"/>
    <property type="match status" value="1"/>
</dbReference>
<proteinExistence type="inferred from homology"/>
<dbReference type="GO" id="GO:0000289">
    <property type="term" value="P:nuclear-transcribed mRNA poly(A) tail shortening"/>
    <property type="evidence" value="ECO:0007669"/>
    <property type="project" value="UniProtKB-ARBA"/>
</dbReference>
<dbReference type="GO" id="GO:0006357">
    <property type="term" value="P:regulation of transcription by RNA polymerase II"/>
    <property type="evidence" value="ECO:0007669"/>
    <property type="project" value="InterPro"/>
</dbReference>
<dbReference type="Pfam" id="PF25097">
    <property type="entry name" value="ARM_Cnot1"/>
    <property type="match status" value="1"/>
</dbReference>
<keyword evidence="4" id="KW-0805">Transcription regulation</keyword>
<dbReference type="InterPro" id="IPR032193">
    <property type="entry name" value="CNOT1_TTP_bind"/>
</dbReference>
<dbReference type="Gene3D" id="1.25.40.790">
    <property type="match status" value="1"/>
</dbReference>
<evidence type="ECO:0008006" key="16">
    <source>
        <dbReference type="Google" id="ProtNLM"/>
    </source>
</evidence>
<dbReference type="InterPro" id="IPR032194">
    <property type="entry name" value="CNOT1_HEAT"/>
</dbReference>
<feature type="region of interest" description="Disordered" evidence="7">
    <location>
        <begin position="1197"/>
        <end position="1270"/>
    </location>
</feature>
<dbReference type="Pfam" id="PF16417">
    <property type="entry name" value="CNOT1_TTP_bind"/>
    <property type="match status" value="1"/>
</dbReference>
<dbReference type="GO" id="GO:0030015">
    <property type="term" value="C:CCR4-NOT core complex"/>
    <property type="evidence" value="ECO:0007669"/>
    <property type="project" value="InterPro"/>
</dbReference>
<comment type="similarity">
    <text evidence="2">Belongs to the Mediator complex subunit 20 family.</text>
</comment>
<feature type="domain" description="CCR4-NOT transcription complex subunit 1" evidence="9">
    <location>
        <begin position="1306"/>
        <end position="1446"/>
    </location>
</feature>
<dbReference type="GO" id="GO:0000932">
    <property type="term" value="C:P-body"/>
    <property type="evidence" value="ECO:0007669"/>
    <property type="project" value="TreeGrafter"/>
</dbReference>
<organism evidence="14 15">
    <name type="scientific">Phytophthora kernoviae</name>
    <dbReference type="NCBI Taxonomy" id="325452"/>
    <lineage>
        <taxon>Eukaryota</taxon>
        <taxon>Sar</taxon>
        <taxon>Stramenopiles</taxon>
        <taxon>Oomycota</taxon>
        <taxon>Peronosporomycetes</taxon>
        <taxon>Peronosporales</taxon>
        <taxon>Peronosporaceae</taxon>
        <taxon>Phytophthora</taxon>
    </lineage>
</organism>
<dbReference type="Pfam" id="PF04054">
    <property type="entry name" value="Not1"/>
    <property type="match status" value="1"/>
</dbReference>
<dbReference type="InterPro" id="IPR024557">
    <property type="entry name" value="CNOT1_dom_4"/>
</dbReference>
<feature type="compositionally biased region" description="Pro residues" evidence="7">
    <location>
        <begin position="950"/>
        <end position="963"/>
    </location>
</feature>
<dbReference type="GO" id="GO:0016592">
    <property type="term" value="C:mediator complex"/>
    <property type="evidence" value="ECO:0007669"/>
    <property type="project" value="InterPro"/>
</dbReference>
<dbReference type="GO" id="GO:0017148">
    <property type="term" value="P:negative regulation of translation"/>
    <property type="evidence" value="ECO:0007669"/>
    <property type="project" value="InterPro"/>
</dbReference>
<dbReference type="FunFam" id="1.25.40.790:FF:000005">
    <property type="entry name" value="CCR4-NOT transcription complex subunit 1"/>
    <property type="match status" value="1"/>
</dbReference>
<reference evidence="14 15" key="1">
    <citation type="submission" date="2018-07" db="EMBL/GenBank/DDBJ databases">
        <title>Genome sequencing of oomycete isolates from Chile give support for New Zealand origin for Phytophthora kernoviae and make available the first Nothophytophthora sp. genome.</title>
        <authorList>
            <person name="Studholme D.J."/>
            <person name="Sanfuentes E."/>
            <person name="Panda P."/>
            <person name="Hill R."/>
            <person name="Sambles C."/>
            <person name="Grant M."/>
            <person name="Williams N.M."/>
            <person name="Mcdougal R.L."/>
        </authorList>
    </citation>
    <scope>NUCLEOTIDE SEQUENCE [LARGE SCALE GENOMIC DNA]</scope>
    <source>
        <strain evidence="14">Chile6</strain>
    </source>
</reference>
<dbReference type="InterPro" id="IPR040398">
    <property type="entry name" value="Not1"/>
</dbReference>